<dbReference type="Proteomes" id="UP001501721">
    <property type="component" value="Unassembled WGS sequence"/>
</dbReference>
<feature type="domain" description="Peptidase M16 C-terminal" evidence="2">
    <location>
        <begin position="245"/>
        <end position="321"/>
    </location>
</feature>
<sequence length="398" mass="42315">MTPPRPGGACIVDLPAGYEDDAPRHAGFGALLAAVLNDPRCGGAARRAATAGWLTRHQLGARTSSFAYWAADPADLMPLLDVMKRTRLPSGPAGEAVLDDLRARQIAAIEGRGATPLTLLGQLLERAARRTPDTDPRGTAGTLAAVSTAGLNHAIETLLARARVHRDHPSIPARPGEPPEQPTARDRDRAEAGAEAGAGATGDPAPDSHWRGALEIATHPGCDARVALRLPIRPPGPGLLPLTVERLGNGPNGRLHHALRHRHHLAYGFTAAYWHEPGSSSIGATATVAPQHAAAALRVLDHTVRQLARGADPHETDLARRRCRAENLAALDGPFGAVDDLRRQDLGEQTIRQRLTAMAEITEISGLTFLARPPAAAALGPFTQEQRRQLTDVYQEIQ</sequence>
<accession>A0ABN3LLN1</accession>
<comment type="caution">
    <text evidence="3">The sequence shown here is derived from an EMBL/GenBank/DDBJ whole genome shotgun (WGS) entry which is preliminary data.</text>
</comment>
<dbReference type="InterPro" id="IPR007863">
    <property type="entry name" value="Peptidase_M16_C"/>
</dbReference>
<dbReference type="Gene3D" id="3.30.830.10">
    <property type="entry name" value="Metalloenzyme, LuxS/M16 peptidase-like"/>
    <property type="match status" value="1"/>
</dbReference>
<dbReference type="SUPFAM" id="SSF63411">
    <property type="entry name" value="LuxS/MPP-like metallohydrolase"/>
    <property type="match status" value="1"/>
</dbReference>
<evidence type="ECO:0000313" key="3">
    <source>
        <dbReference type="EMBL" id="GAA2484809.1"/>
    </source>
</evidence>
<evidence type="ECO:0000313" key="4">
    <source>
        <dbReference type="Proteomes" id="UP001501721"/>
    </source>
</evidence>
<dbReference type="EMBL" id="BAAATL010000013">
    <property type="protein sequence ID" value="GAA2484809.1"/>
    <property type="molecule type" value="Genomic_DNA"/>
</dbReference>
<dbReference type="InterPro" id="IPR011249">
    <property type="entry name" value="Metalloenz_LuxS/M16"/>
</dbReference>
<protein>
    <recommendedName>
        <fullName evidence="2">Peptidase M16 C-terminal domain-containing protein</fullName>
    </recommendedName>
</protein>
<feature type="compositionally biased region" description="Low complexity" evidence="1">
    <location>
        <begin position="193"/>
        <end position="205"/>
    </location>
</feature>
<dbReference type="Pfam" id="PF05193">
    <property type="entry name" value="Peptidase_M16_C"/>
    <property type="match status" value="1"/>
</dbReference>
<evidence type="ECO:0000256" key="1">
    <source>
        <dbReference type="SAM" id="MobiDB-lite"/>
    </source>
</evidence>
<keyword evidence="4" id="KW-1185">Reference proteome</keyword>
<reference evidence="3 4" key="1">
    <citation type="journal article" date="2019" name="Int. J. Syst. Evol. Microbiol.">
        <title>The Global Catalogue of Microorganisms (GCM) 10K type strain sequencing project: providing services to taxonomists for standard genome sequencing and annotation.</title>
        <authorList>
            <consortium name="The Broad Institute Genomics Platform"/>
            <consortium name="The Broad Institute Genome Sequencing Center for Infectious Disease"/>
            <person name="Wu L."/>
            <person name="Ma J."/>
        </authorList>
    </citation>
    <scope>NUCLEOTIDE SEQUENCE [LARGE SCALE GENOMIC DNA]</scope>
    <source>
        <strain evidence="3 4">JCM 6923</strain>
    </source>
</reference>
<evidence type="ECO:0000259" key="2">
    <source>
        <dbReference type="Pfam" id="PF05193"/>
    </source>
</evidence>
<proteinExistence type="predicted"/>
<name>A0ABN3LLN1_9ACTN</name>
<feature type="region of interest" description="Disordered" evidence="1">
    <location>
        <begin position="167"/>
        <end position="210"/>
    </location>
</feature>
<organism evidence="3 4">
    <name type="scientific">Streptomyces graminearus</name>
    <dbReference type="NCBI Taxonomy" id="284030"/>
    <lineage>
        <taxon>Bacteria</taxon>
        <taxon>Bacillati</taxon>
        <taxon>Actinomycetota</taxon>
        <taxon>Actinomycetes</taxon>
        <taxon>Kitasatosporales</taxon>
        <taxon>Streptomycetaceae</taxon>
        <taxon>Streptomyces</taxon>
    </lineage>
</organism>
<gene>
    <name evidence="3" type="ORF">GCM10010422_32920</name>
</gene>
<dbReference type="RefSeq" id="WP_346077378.1">
    <property type="nucleotide sequence ID" value="NZ_BAAATL010000013.1"/>
</dbReference>
<feature type="compositionally biased region" description="Basic and acidic residues" evidence="1">
    <location>
        <begin position="183"/>
        <end position="192"/>
    </location>
</feature>